<dbReference type="CDD" id="cd00685">
    <property type="entry name" value="Trans_IPPS_HT"/>
    <property type="match status" value="1"/>
</dbReference>
<evidence type="ECO:0000256" key="3">
    <source>
        <dbReference type="ARBA" id="ARBA00022679"/>
    </source>
</evidence>
<dbReference type="Gene3D" id="1.10.600.10">
    <property type="entry name" value="Farnesyl Diphosphate Synthase"/>
    <property type="match status" value="1"/>
</dbReference>
<comment type="caution">
    <text evidence="7">The sequence shown here is derived from an EMBL/GenBank/DDBJ whole genome shotgun (WGS) entry which is preliminary data.</text>
</comment>
<dbReference type="SFLD" id="SFLDS00005">
    <property type="entry name" value="Isoprenoid_Synthase_Type_I"/>
    <property type="match status" value="1"/>
</dbReference>
<keyword evidence="5" id="KW-0460">Magnesium</keyword>
<dbReference type="PANTHER" id="PTHR12001">
    <property type="entry name" value="GERANYLGERANYL PYROPHOSPHATE SYNTHASE"/>
    <property type="match status" value="1"/>
</dbReference>
<accession>A0A918PXW4</accession>
<reference evidence="7" key="1">
    <citation type="journal article" date="2014" name="Int. J. Syst. Evol. Microbiol.">
        <title>Complete genome sequence of Corynebacterium casei LMG S-19264T (=DSM 44701T), isolated from a smear-ripened cheese.</title>
        <authorList>
            <consortium name="US DOE Joint Genome Institute (JGI-PGF)"/>
            <person name="Walter F."/>
            <person name="Albersmeier A."/>
            <person name="Kalinowski J."/>
            <person name="Ruckert C."/>
        </authorList>
    </citation>
    <scope>NUCLEOTIDE SEQUENCE</scope>
    <source>
        <strain evidence="7">JCM 4815</strain>
    </source>
</reference>
<protein>
    <submittedName>
        <fullName evidence="7">Geranylgeranyl pyrophosphate synthase</fullName>
    </submittedName>
</protein>
<dbReference type="PANTHER" id="PTHR12001:SF69">
    <property type="entry name" value="ALL TRANS-POLYPRENYL-DIPHOSPHATE SYNTHASE PDSS1"/>
    <property type="match status" value="1"/>
</dbReference>
<comment type="similarity">
    <text evidence="2 6">Belongs to the FPP/GGPP synthase family.</text>
</comment>
<evidence type="ECO:0000313" key="8">
    <source>
        <dbReference type="Proteomes" id="UP000622166"/>
    </source>
</evidence>
<reference evidence="7" key="2">
    <citation type="submission" date="2020-09" db="EMBL/GenBank/DDBJ databases">
        <authorList>
            <person name="Sun Q."/>
            <person name="Ohkuma M."/>
        </authorList>
    </citation>
    <scope>NUCLEOTIDE SEQUENCE</scope>
    <source>
        <strain evidence="7">JCM 4815</strain>
    </source>
</reference>
<gene>
    <name evidence="7" type="ORF">GCM10010365_52320</name>
</gene>
<dbReference type="Pfam" id="PF00348">
    <property type="entry name" value="polyprenyl_synt"/>
    <property type="match status" value="1"/>
</dbReference>
<evidence type="ECO:0000256" key="6">
    <source>
        <dbReference type="RuleBase" id="RU004466"/>
    </source>
</evidence>
<dbReference type="GO" id="GO:0008299">
    <property type="term" value="P:isoprenoid biosynthetic process"/>
    <property type="evidence" value="ECO:0007669"/>
    <property type="project" value="InterPro"/>
</dbReference>
<comment type="cofactor">
    <cofactor evidence="1">
        <name>Mg(2+)</name>
        <dbReference type="ChEBI" id="CHEBI:18420"/>
    </cofactor>
</comment>
<keyword evidence="8" id="KW-1185">Reference proteome</keyword>
<organism evidence="7 8">
    <name type="scientific">Streptomyces poonensis</name>
    <dbReference type="NCBI Taxonomy" id="68255"/>
    <lineage>
        <taxon>Bacteria</taxon>
        <taxon>Bacillati</taxon>
        <taxon>Actinomycetota</taxon>
        <taxon>Actinomycetes</taxon>
        <taxon>Kitasatosporales</taxon>
        <taxon>Streptomycetaceae</taxon>
        <taxon>Streptomyces</taxon>
    </lineage>
</organism>
<evidence type="ECO:0000256" key="1">
    <source>
        <dbReference type="ARBA" id="ARBA00001946"/>
    </source>
</evidence>
<name>A0A918PXW4_9ACTN</name>
<dbReference type="InterPro" id="IPR000092">
    <property type="entry name" value="Polyprenyl_synt"/>
</dbReference>
<dbReference type="InterPro" id="IPR033749">
    <property type="entry name" value="Polyprenyl_synt_CS"/>
</dbReference>
<dbReference type="GO" id="GO:0046872">
    <property type="term" value="F:metal ion binding"/>
    <property type="evidence" value="ECO:0007669"/>
    <property type="project" value="UniProtKB-KW"/>
</dbReference>
<dbReference type="InterPro" id="IPR008949">
    <property type="entry name" value="Isoprenoid_synthase_dom_sf"/>
</dbReference>
<evidence type="ECO:0000256" key="4">
    <source>
        <dbReference type="ARBA" id="ARBA00022723"/>
    </source>
</evidence>
<dbReference type="EMBL" id="BMVW01000012">
    <property type="protein sequence ID" value="GGZ25610.1"/>
    <property type="molecule type" value="Genomic_DNA"/>
</dbReference>
<evidence type="ECO:0000313" key="7">
    <source>
        <dbReference type="EMBL" id="GGZ25610.1"/>
    </source>
</evidence>
<dbReference type="AlphaFoldDB" id="A0A918PXW4"/>
<sequence length="331" mass="35518">MLITRLTMREKALERRVLRSLEQVEERLKECAREADDPRLADIVGHLIAAGGKRLRPLLTLLGAEFGDPRAAGVIEAAVVSELVHTASLHHDDVMDEGLVRHGVSSVNARWGNTVAVRSGNWLLAKAAQLSAGLTSEATPLQAEASERLVRGQLRELVGPDLPEERLSHYFGVISDKSASLISLSLRLGAVQAGAPAHVGEVLAEYGEHLGVAFQISDDLIDITSPSADLGKEQGKDLAVGVAGLPVLLVLDDVRPENGELRALLSDPGGLRGERHLRALALLQRSDAMDRARTLMDERLARARSALAALPSEPARRALDALCDFVATRTA</sequence>
<evidence type="ECO:0000256" key="5">
    <source>
        <dbReference type="ARBA" id="ARBA00022842"/>
    </source>
</evidence>
<dbReference type="GO" id="GO:0004659">
    <property type="term" value="F:prenyltransferase activity"/>
    <property type="evidence" value="ECO:0007669"/>
    <property type="project" value="InterPro"/>
</dbReference>
<keyword evidence="4" id="KW-0479">Metal-binding</keyword>
<dbReference type="PROSITE" id="PS00444">
    <property type="entry name" value="POLYPRENYL_SYNTHASE_2"/>
    <property type="match status" value="1"/>
</dbReference>
<keyword evidence="3 6" id="KW-0808">Transferase</keyword>
<dbReference type="SUPFAM" id="SSF48576">
    <property type="entry name" value="Terpenoid synthases"/>
    <property type="match status" value="1"/>
</dbReference>
<dbReference type="Proteomes" id="UP000622166">
    <property type="component" value="Unassembled WGS sequence"/>
</dbReference>
<evidence type="ECO:0000256" key="2">
    <source>
        <dbReference type="ARBA" id="ARBA00006706"/>
    </source>
</evidence>
<proteinExistence type="inferred from homology"/>